<reference evidence="1 2" key="1">
    <citation type="journal article" date="2016" name="Mol. Biol. Evol.">
        <title>Comparative Genomics of Early-Diverging Mushroom-Forming Fungi Provides Insights into the Origins of Lignocellulose Decay Capabilities.</title>
        <authorList>
            <person name="Nagy L.G."/>
            <person name="Riley R."/>
            <person name="Tritt A."/>
            <person name="Adam C."/>
            <person name="Daum C."/>
            <person name="Floudas D."/>
            <person name="Sun H."/>
            <person name="Yadav J.S."/>
            <person name="Pangilinan J."/>
            <person name="Larsson K.H."/>
            <person name="Matsuura K."/>
            <person name="Barry K."/>
            <person name="Labutti K."/>
            <person name="Kuo R."/>
            <person name="Ohm R.A."/>
            <person name="Bhattacharya S.S."/>
            <person name="Shirouzu T."/>
            <person name="Yoshinaga Y."/>
            <person name="Martin F.M."/>
            <person name="Grigoriev I.V."/>
            <person name="Hibbett D.S."/>
        </authorList>
    </citation>
    <scope>NUCLEOTIDE SEQUENCE [LARGE SCALE GENOMIC DNA]</scope>
    <source>
        <strain evidence="1 2">TUFC12733</strain>
    </source>
</reference>
<dbReference type="EMBL" id="KV417270">
    <property type="protein sequence ID" value="KZP00284.1"/>
    <property type="molecule type" value="Genomic_DNA"/>
</dbReference>
<evidence type="ECO:0000313" key="1">
    <source>
        <dbReference type="EMBL" id="KZP00284.1"/>
    </source>
</evidence>
<sequence>MRAHGGTGTLVPKPAGCRAEFWGAQTHATTGTTTSSFPFWHAGDVCPPCTGSESIWLPRLAPANLPPTAHIHTRHAHRARIAFAMVLAIVTPCRPAWPQIDKITRGLRPHLPQAGSRALPVMFMFRMIRARWSASPSLPTDLINHHPGAVWEKIPSSTGAHGPGRERGGIVGCRGHKSQTRSRAGFPYPYFTYFNAGAVLWYRL</sequence>
<protein>
    <submittedName>
        <fullName evidence="1">Uncharacterized protein</fullName>
    </submittedName>
</protein>
<gene>
    <name evidence="1" type="ORF">CALVIDRAFT_327109</name>
</gene>
<accession>A0A167QVG9</accession>
<evidence type="ECO:0000313" key="2">
    <source>
        <dbReference type="Proteomes" id="UP000076738"/>
    </source>
</evidence>
<proteinExistence type="predicted"/>
<dbReference type="Proteomes" id="UP000076738">
    <property type="component" value="Unassembled WGS sequence"/>
</dbReference>
<keyword evidence="2" id="KW-1185">Reference proteome</keyword>
<name>A0A167QVG9_CALVF</name>
<organism evidence="1 2">
    <name type="scientific">Calocera viscosa (strain TUFC12733)</name>
    <dbReference type="NCBI Taxonomy" id="1330018"/>
    <lineage>
        <taxon>Eukaryota</taxon>
        <taxon>Fungi</taxon>
        <taxon>Dikarya</taxon>
        <taxon>Basidiomycota</taxon>
        <taxon>Agaricomycotina</taxon>
        <taxon>Dacrymycetes</taxon>
        <taxon>Dacrymycetales</taxon>
        <taxon>Dacrymycetaceae</taxon>
        <taxon>Calocera</taxon>
    </lineage>
</organism>
<dbReference type="AlphaFoldDB" id="A0A167QVG9"/>